<comment type="caution">
    <text evidence="4">The sequence shown here is derived from an EMBL/GenBank/DDBJ whole genome shotgun (WGS) entry which is preliminary data.</text>
</comment>
<dbReference type="GO" id="GO:0009229">
    <property type="term" value="P:thiamine diphosphate biosynthetic process"/>
    <property type="evidence" value="ECO:0007669"/>
    <property type="project" value="UniProtKB-UniPathway"/>
</dbReference>
<comment type="pathway">
    <text evidence="1">Cofactor biosynthesis; thiamine diphosphate biosynthesis.</text>
</comment>
<dbReference type="Pfam" id="PF08543">
    <property type="entry name" value="Phos_pyr_kin"/>
    <property type="match status" value="1"/>
</dbReference>
<feature type="domain" description="Pyridoxamine kinase/Phosphomethylpyrimidine kinase" evidence="3">
    <location>
        <begin position="13"/>
        <end position="254"/>
    </location>
</feature>
<dbReference type="InterPro" id="IPR013749">
    <property type="entry name" value="PM/HMP-P_kinase-1"/>
</dbReference>
<dbReference type="PANTHER" id="PTHR20858">
    <property type="entry name" value="PHOSPHOMETHYLPYRIMIDINE KINASE"/>
    <property type="match status" value="1"/>
</dbReference>
<dbReference type="AlphaFoldDB" id="A0A4R5W2G5"/>
<dbReference type="EMBL" id="SMYL01000006">
    <property type="protein sequence ID" value="TDK65353.1"/>
    <property type="molecule type" value="Genomic_DNA"/>
</dbReference>
<dbReference type="GO" id="GO:0008972">
    <property type="term" value="F:phosphomethylpyrimidine kinase activity"/>
    <property type="evidence" value="ECO:0007669"/>
    <property type="project" value="InterPro"/>
</dbReference>
<keyword evidence="5" id="KW-1185">Reference proteome</keyword>
<evidence type="ECO:0000256" key="2">
    <source>
        <dbReference type="ARBA" id="ARBA00012135"/>
    </source>
</evidence>
<accession>A0A4R5W2G5</accession>
<evidence type="ECO:0000256" key="1">
    <source>
        <dbReference type="ARBA" id="ARBA00004948"/>
    </source>
</evidence>
<name>A0A4R5W2G5_9BURK</name>
<proteinExistence type="predicted"/>
<organism evidence="4 5">
    <name type="scientific">Sapientia aquatica</name>
    <dbReference type="NCBI Taxonomy" id="1549640"/>
    <lineage>
        <taxon>Bacteria</taxon>
        <taxon>Pseudomonadati</taxon>
        <taxon>Pseudomonadota</taxon>
        <taxon>Betaproteobacteria</taxon>
        <taxon>Burkholderiales</taxon>
        <taxon>Oxalobacteraceae</taxon>
        <taxon>Sapientia</taxon>
    </lineage>
</organism>
<dbReference type="SUPFAM" id="SSF53613">
    <property type="entry name" value="Ribokinase-like"/>
    <property type="match status" value="1"/>
</dbReference>
<dbReference type="EC" id="2.7.1.49" evidence="2"/>
<sequence>MTTPSVLVFAGSDPSGGAGIAADIEAIAAQGAHALAIITAITVQDNDQVFAVHPVAADLILHQAQVLADKIAISAIKIGIIASKANATAIADWITRYKIQHPTLPVILDPVLASGHGDSLAVEDPVEALAPLLSIATLITPNLPEAAKLCPKARSPLQQAQRLVEYGAVDVLIKGGHGDDETITNSWFHQDEGDVQVKHSQWERLDGAFHGSGCTLASAIAGQLACGKPMQTAIEFGLAYCHQTLENAYSIAPGQMIPQRHP</sequence>
<keyword evidence="4" id="KW-0418">Kinase</keyword>
<dbReference type="RefSeq" id="WP_133329233.1">
    <property type="nucleotide sequence ID" value="NZ_SMYL01000006.1"/>
</dbReference>
<reference evidence="4 5" key="1">
    <citation type="submission" date="2019-03" db="EMBL/GenBank/DDBJ databases">
        <title>Sapientia aquatica gen. nov., sp. nov., isolated from a crater lake.</title>
        <authorList>
            <person name="Felfoldi T."/>
            <person name="Szabo A."/>
            <person name="Toth E."/>
            <person name="Schumann P."/>
            <person name="Keki Z."/>
            <person name="Marialigeti K."/>
            <person name="Mathe I."/>
        </authorList>
    </citation>
    <scope>NUCLEOTIDE SEQUENCE [LARGE SCALE GENOMIC DNA]</scope>
    <source>
        <strain evidence="4 5">SA-152</strain>
    </source>
</reference>
<dbReference type="UniPathway" id="UPA00060">
    <property type="reaction ID" value="UER00138"/>
</dbReference>
<evidence type="ECO:0000313" key="4">
    <source>
        <dbReference type="EMBL" id="TDK65353.1"/>
    </source>
</evidence>
<evidence type="ECO:0000259" key="3">
    <source>
        <dbReference type="Pfam" id="PF08543"/>
    </source>
</evidence>
<protein>
    <recommendedName>
        <fullName evidence="2">hydroxymethylpyrimidine kinase</fullName>
        <ecNumber evidence="2">2.7.1.49</ecNumber>
    </recommendedName>
</protein>
<dbReference type="Proteomes" id="UP000294829">
    <property type="component" value="Unassembled WGS sequence"/>
</dbReference>
<dbReference type="GO" id="GO:0005829">
    <property type="term" value="C:cytosol"/>
    <property type="evidence" value="ECO:0007669"/>
    <property type="project" value="TreeGrafter"/>
</dbReference>
<dbReference type="Gene3D" id="3.40.1190.20">
    <property type="match status" value="1"/>
</dbReference>
<keyword evidence="4" id="KW-0808">Transferase</keyword>
<gene>
    <name evidence="4" type="ORF">E2I14_13100</name>
</gene>
<dbReference type="OrthoDB" id="9810880at2"/>
<dbReference type="GO" id="GO:0009228">
    <property type="term" value="P:thiamine biosynthetic process"/>
    <property type="evidence" value="ECO:0007669"/>
    <property type="project" value="InterPro"/>
</dbReference>
<evidence type="ECO:0000313" key="5">
    <source>
        <dbReference type="Proteomes" id="UP000294829"/>
    </source>
</evidence>
<dbReference type="PANTHER" id="PTHR20858:SF17">
    <property type="entry name" value="HYDROXYMETHYLPYRIMIDINE_PHOSPHOMETHYLPYRIMIDINE KINASE THI20-RELATED"/>
    <property type="match status" value="1"/>
</dbReference>
<dbReference type="InterPro" id="IPR004399">
    <property type="entry name" value="HMP/HMP-P_kinase_dom"/>
</dbReference>
<dbReference type="GO" id="GO:0008902">
    <property type="term" value="F:hydroxymethylpyrimidine kinase activity"/>
    <property type="evidence" value="ECO:0007669"/>
    <property type="project" value="UniProtKB-EC"/>
</dbReference>
<dbReference type="InterPro" id="IPR029056">
    <property type="entry name" value="Ribokinase-like"/>
</dbReference>
<dbReference type="CDD" id="cd01169">
    <property type="entry name" value="HMPP_kinase"/>
    <property type="match status" value="1"/>
</dbReference>